<sequence>MKRIELANNLNEPHLANGWTGKTVTVHQLIEAL</sequence>
<proteinExistence type="predicted"/>
<protein>
    <submittedName>
        <fullName evidence="1">Uncharacterized protein</fullName>
    </submittedName>
</protein>
<organism evidence="1">
    <name type="scientific">marine sediment metagenome</name>
    <dbReference type="NCBI Taxonomy" id="412755"/>
    <lineage>
        <taxon>unclassified sequences</taxon>
        <taxon>metagenomes</taxon>
        <taxon>ecological metagenomes</taxon>
    </lineage>
</organism>
<gene>
    <name evidence="1" type="ORF">S01H1_36504</name>
</gene>
<evidence type="ECO:0000313" key="1">
    <source>
        <dbReference type="EMBL" id="GAG05015.1"/>
    </source>
</evidence>
<reference evidence="1" key="1">
    <citation type="journal article" date="2014" name="Front. Microbiol.">
        <title>High frequency of phylogenetically diverse reductive dehalogenase-homologous genes in deep subseafloor sedimentary metagenomes.</title>
        <authorList>
            <person name="Kawai M."/>
            <person name="Futagami T."/>
            <person name="Toyoda A."/>
            <person name="Takaki Y."/>
            <person name="Nishi S."/>
            <person name="Hori S."/>
            <person name="Arai W."/>
            <person name="Tsubouchi T."/>
            <person name="Morono Y."/>
            <person name="Uchiyama I."/>
            <person name="Ito T."/>
            <person name="Fujiyama A."/>
            <person name="Inagaki F."/>
            <person name="Takami H."/>
        </authorList>
    </citation>
    <scope>NUCLEOTIDE SEQUENCE</scope>
    <source>
        <strain evidence="1">Expedition CK06-06</strain>
    </source>
</reference>
<comment type="caution">
    <text evidence="1">The sequence shown here is derived from an EMBL/GenBank/DDBJ whole genome shotgun (WGS) entry which is preliminary data.</text>
</comment>
<accession>X0UHH1</accession>
<name>X0UHH1_9ZZZZ</name>
<feature type="non-terminal residue" evidence="1">
    <location>
        <position position="33"/>
    </location>
</feature>
<dbReference type="AlphaFoldDB" id="X0UHH1"/>
<dbReference type="EMBL" id="BARS01022874">
    <property type="protein sequence ID" value="GAG05015.1"/>
    <property type="molecule type" value="Genomic_DNA"/>
</dbReference>